<evidence type="ECO:0000313" key="3">
    <source>
        <dbReference type="Proteomes" id="UP000815325"/>
    </source>
</evidence>
<proteinExistence type="predicted"/>
<evidence type="ECO:0000256" key="1">
    <source>
        <dbReference type="SAM" id="MobiDB-lite"/>
    </source>
</evidence>
<feature type="region of interest" description="Disordered" evidence="1">
    <location>
        <begin position="84"/>
        <end position="104"/>
    </location>
</feature>
<dbReference type="EMBL" id="MU070030">
    <property type="protein sequence ID" value="KAF5830554.1"/>
    <property type="molecule type" value="Genomic_DNA"/>
</dbReference>
<comment type="caution">
    <text evidence="2">The sequence shown here is derived from an EMBL/GenBank/DDBJ whole genome shotgun (WGS) entry which is preliminary data.</text>
</comment>
<keyword evidence="3" id="KW-1185">Reference proteome</keyword>
<protein>
    <recommendedName>
        <fullName evidence="4">Encoded protein</fullName>
    </recommendedName>
</protein>
<evidence type="ECO:0008006" key="4">
    <source>
        <dbReference type="Google" id="ProtNLM"/>
    </source>
</evidence>
<feature type="region of interest" description="Disordered" evidence="1">
    <location>
        <begin position="159"/>
        <end position="185"/>
    </location>
</feature>
<feature type="non-terminal residue" evidence="2">
    <location>
        <position position="1"/>
    </location>
</feature>
<reference evidence="2" key="1">
    <citation type="submission" date="2017-08" db="EMBL/GenBank/DDBJ databases">
        <authorList>
            <person name="Polle J.E."/>
            <person name="Barry K."/>
            <person name="Cushman J."/>
            <person name="Schmutz J."/>
            <person name="Tran D."/>
            <person name="Hathwaick L.T."/>
            <person name="Yim W.C."/>
            <person name="Jenkins J."/>
            <person name="Mckie-Krisberg Z.M."/>
            <person name="Prochnik S."/>
            <person name="Lindquist E."/>
            <person name="Dockter R.B."/>
            <person name="Adam C."/>
            <person name="Molina H."/>
            <person name="Bunkerborg J."/>
            <person name="Jin E."/>
            <person name="Buchheim M."/>
            <person name="Magnuson J."/>
        </authorList>
    </citation>
    <scope>NUCLEOTIDE SEQUENCE</scope>
    <source>
        <strain evidence="2">CCAP 19/18</strain>
    </source>
</reference>
<accession>A0ABQ7G7I1</accession>
<feature type="compositionally biased region" description="Gly residues" evidence="1">
    <location>
        <begin position="174"/>
        <end position="185"/>
    </location>
</feature>
<name>A0ABQ7G7I1_DUNSA</name>
<dbReference type="Proteomes" id="UP000815325">
    <property type="component" value="Unassembled WGS sequence"/>
</dbReference>
<gene>
    <name evidence="2" type="ORF">DUNSADRAFT_14361</name>
</gene>
<organism evidence="2 3">
    <name type="scientific">Dunaliella salina</name>
    <name type="common">Green alga</name>
    <name type="synonym">Protococcus salinus</name>
    <dbReference type="NCBI Taxonomy" id="3046"/>
    <lineage>
        <taxon>Eukaryota</taxon>
        <taxon>Viridiplantae</taxon>
        <taxon>Chlorophyta</taxon>
        <taxon>core chlorophytes</taxon>
        <taxon>Chlorophyceae</taxon>
        <taxon>CS clade</taxon>
        <taxon>Chlamydomonadales</taxon>
        <taxon>Dunaliellaceae</taxon>
        <taxon>Dunaliella</taxon>
    </lineage>
</organism>
<evidence type="ECO:0000313" key="2">
    <source>
        <dbReference type="EMBL" id="KAF5830554.1"/>
    </source>
</evidence>
<sequence>VNKLRVKPGKGRKQPSANVPACIDVNVPLHTQAEQAQPIAEQATGDDSCSRLHARITLDLQQVDVLDLQQGLQYEAAARAASMSGQPSALTAAGTSSARFGGGGRRALKLRDCNAWSAVAYTEMQVSGAAEAAAGLDTEGTPRGAGVVPVVLAGSPTGMVGPTGGLSTTSTKGLRGGSGSSGSGSIGSSVVVIESSMGVDGTRQEVIRSLCQVVNTTALALEVSLIPSRTEQEKMAAEAAAATGAGEAGGRKILGRVEPGGRLSLPHRWKAEGRELQVGG</sequence>